<protein>
    <recommendedName>
        <fullName evidence="3">Peptidase M6-like domain-containing protein</fullName>
    </recommendedName>
</protein>
<evidence type="ECO:0000256" key="1">
    <source>
        <dbReference type="SAM" id="MobiDB-lite"/>
    </source>
</evidence>
<feature type="chain" id="PRO_5044751936" description="Peptidase M6-like domain-containing protein" evidence="2">
    <location>
        <begin position="22"/>
        <end position="734"/>
    </location>
</feature>
<dbReference type="NCBIfam" id="TIGR03296">
    <property type="entry name" value="M6dom_TIGR03296"/>
    <property type="match status" value="1"/>
</dbReference>
<name>A0ABD3PFI8_9STRA</name>
<dbReference type="InterPro" id="IPR024079">
    <property type="entry name" value="MetalloPept_cat_dom_sf"/>
</dbReference>
<keyword evidence="2" id="KW-0732">Signal</keyword>
<feature type="compositionally biased region" description="Basic residues" evidence="1">
    <location>
        <begin position="140"/>
        <end position="152"/>
    </location>
</feature>
<feature type="domain" description="Peptidase M6-like" evidence="3">
    <location>
        <begin position="285"/>
        <end position="421"/>
    </location>
</feature>
<reference evidence="4 5" key="1">
    <citation type="journal article" date="2020" name="G3 (Bethesda)">
        <title>Improved Reference Genome for Cyclotella cryptica CCMP332, a Model for Cell Wall Morphogenesis, Salinity Adaptation, and Lipid Production in Diatoms (Bacillariophyta).</title>
        <authorList>
            <person name="Roberts W.R."/>
            <person name="Downey K.M."/>
            <person name="Ruck E.C."/>
            <person name="Traller J.C."/>
            <person name="Alverson A.J."/>
        </authorList>
    </citation>
    <scope>NUCLEOTIDE SEQUENCE [LARGE SCALE GENOMIC DNA]</scope>
    <source>
        <strain evidence="4 5">CCMP332</strain>
    </source>
</reference>
<evidence type="ECO:0000259" key="3">
    <source>
        <dbReference type="Pfam" id="PF05547"/>
    </source>
</evidence>
<evidence type="ECO:0000313" key="5">
    <source>
        <dbReference type="Proteomes" id="UP001516023"/>
    </source>
</evidence>
<feature type="region of interest" description="Disordered" evidence="1">
    <location>
        <begin position="82"/>
        <end position="101"/>
    </location>
</feature>
<dbReference type="SUPFAM" id="SSF55486">
    <property type="entry name" value="Metalloproteases ('zincins'), catalytic domain"/>
    <property type="match status" value="1"/>
</dbReference>
<dbReference type="Pfam" id="PF05547">
    <property type="entry name" value="Peptidase_M6"/>
    <property type="match status" value="1"/>
</dbReference>
<feature type="signal peptide" evidence="2">
    <location>
        <begin position="1"/>
        <end position="21"/>
    </location>
</feature>
<accession>A0ABD3PFI8</accession>
<dbReference type="PANTHER" id="PTHR41775:SF1">
    <property type="entry name" value="PEPTIDASE M6-LIKE DOMAIN-CONTAINING PROTEIN"/>
    <property type="match status" value="1"/>
</dbReference>
<comment type="caution">
    <text evidence="4">The sequence shown here is derived from an EMBL/GenBank/DDBJ whole genome shotgun (WGS) entry which is preliminary data.</text>
</comment>
<feature type="compositionally biased region" description="Low complexity" evidence="1">
    <location>
        <begin position="637"/>
        <end position="657"/>
    </location>
</feature>
<evidence type="ECO:0000313" key="4">
    <source>
        <dbReference type="EMBL" id="KAL3786046.1"/>
    </source>
</evidence>
<proteinExistence type="predicted"/>
<gene>
    <name evidence="4" type="ORF">HJC23_003894</name>
</gene>
<dbReference type="Proteomes" id="UP001516023">
    <property type="component" value="Unassembled WGS sequence"/>
</dbReference>
<keyword evidence="5" id="KW-1185">Reference proteome</keyword>
<feature type="region of interest" description="Disordered" evidence="1">
    <location>
        <begin position="111"/>
        <end position="171"/>
    </location>
</feature>
<sequence length="734" mass="81014">MKASNQIALASSLALLALSAASNHMIHSTVPANPLPFHSVQPDGSSTPPLYFNGDGVDNYISDGGGFLVLNDGGWLVYAQDVESDDQSTSDEQEDTPDNKLRRRLNNVNYNESEERWTPSRHAVGSIDPSTVSGLTTVAQRRKKHHSRRKNQHVQSQPPKQDVPPRRRLSSTPTSFHSLILLVRFADHASRPLPSSPQFAKFFNKKDLAFTTNDVAPTGSIYEVFNENSYGMLETRAKVVDWITVSETEAYYANGEYGFQKFQEAIREALTMVFDDVSMLEDVERIDGLGVMHSGYGAEYGGPDCFGTINEDRIWSHQAGNLGFVNPYFSNSTNSTQEEPPIASLVVPDRYYVASALRNKCGSDITRVGIVAHEMGHQLGLPDLYDKTFEGNGVGNYDPMPRSWGWDGTGLYPPIFSAWSKMTLGWVTPLEITGNGYYTLGTSANVPQVYIIREGFADGEYLLIENRQPQGFDSQLQGGGIAVWHIDEDANDKRGYLGQDGWPQNGNHYKVTLLQADGDQDLEQGVNNGDANDLWHKNSEFTVLGPSSPGKMVVDADAYLVPNTDSIRGGNITRSGIWIHNFTYLGEYMGFSVHGLSGNATAGYPSPSSAYAWGSQAQNYTLSPTNHTSSSPTVENSRPTSSPIITSPTSQPSNSTIDPETTIYYYPDWLEMGCRRKPLKDFSSWEKNRFDNIGECCNNSMPWDYTKCTRNSMRLIYDGVQGAAPIQMASSPGN</sequence>
<dbReference type="AlphaFoldDB" id="A0ABD3PFI8"/>
<feature type="compositionally biased region" description="Polar residues" evidence="1">
    <location>
        <begin position="128"/>
        <end position="139"/>
    </location>
</feature>
<dbReference type="InterPro" id="IPR008757">
    <property type="entry name" value="Peptidase_M6-like_domain"/>
</dbReference>
<feature type="region of interest" description="Disordered" evidence="1">
    <location>
        <begin position="622"/>
        <end position="659"/>
    </location>
</feature>
<dbReference type="Gene3D" id="3.40.390.10">
    <property type="entry name" value="Collagenase (Catalytic Domain)"/>
    <property type="match status" value="1"/>
</dbReference>
<dbReference type="EMBL" id="JABMIG020000203">
    <property type="protein sequence ID" value="KAL3786046.1"/>
    <property type="molecule type" value="Genomic_DNA"/>
</dbReference>
<organism evidence="4 5">
    <name type="scientific">Cyclotella cryptica</name>
    <dbReference type="NCBI Taxonomy" id="29204"/>
    <lineage>
        <taxon>Eukaryota</taxon>
        <taxon>Sar</taxon>
        <taxon>Stramenopiles</taxon>
        <taxon>Ochrophyta</taxon>
        <taxon>Bacillariophyta</taxon>
        <taxon>Coscinodiscophyceae</taxon>
        <taxon>Thalassiosirophycidae</taxon>
        <taxon>Stephanodiscales</taxon>
        <taxon>Stephanodiscaceae</taxon>
        <taxon>Cyclotella</taxon>
    </lineage>
</organism>
<feature type="compositionally biased region" description="Polar residues" evidence="1">
    <location>
        <begin position="622"/>
        <end position="636"/>
    </location>
</feature>
<feature type="compositionally biased region" description="Acidic residues" evidence="1">
    <location>
        <begin position="82"/>
        <end position="96"/>
    </location>
</feature>
<dbReference type="PANTHER" id="PTHR41775">
    <property type="entry name" value="SECRETED PROTEIN-RELATED"/>
    <property type="match status" value="1"/>
</dbReference>
<evidence type="ECO:0000256" key="2">
    <source>
        <dbReference type="SAM" id="SignalP"/>
    </source>
</evidence>